<dbReference type="AlphaFoldDB" id="A0A6A6C7Q9"/>
<keyword evidence="1" id="KW-0378">Hydrolase</keyword>
<dbReference type="GeneID" id="54562178"/>
<dbReference type="Gene3D" id="3.40.50.1820">
    <property type="entry name" value="alpha/beta hydrolase"/>
    <property type="match status" value="1"/>
</dbReference>
<dbReference type="Proteomes" id="UP000799537">
    <property type="component" value="Unassembled WGS sequence"/>
</dbReference>
<dbReference type="PANTHER" id="PTHR48081">
    <property type="entry name" value="AB HYDROLASE SUPERFAMILY PROTEIN C4A8.06C"/>
    <property type="match status" value="1"/>
</dbReference>
<dbReference type="RefSeq" id="XP_033662315.1">
    <property type="nucleotide sequence ID" value="XM_033808906.1"/>
</dbReference>
<feature type="domain" description="BD-FAE-like" evidence="2">
    <location>
        <begin position="54"/>
        <end position="160"/>
    </location>
</feature>
<reference evidence="3" key="1">
    <citation type="journal article" date="2020" name="Stud. Mycol.">
        <title>101 Dothideomycetes genomes: a test case for predicting lifestyles and emergence of pathogens.</title>
        <authorList>
            <person name="Haridas S."/>
            <person name="Albert R."/>
            <person name="Binder M."/>
            <person name="Bloem J."/>
            <person name="Labutti K."/>
            <person name="Salamov A."/>
            <person name="Andreopoulos B."/>
            <person name="Baker S."/>
            <person name="Barry K."/>
            <person name="Bills G."/>
            <person name="Bluhm B."/>
            <person name="Cannon C."/>
            <person name="Castanera R."/>
            <person name="Culley D."/>
            <person name="Daum C."/>
            <person name="Ezra D."/>
            <person name="Gonzalez J."/>
            <person name="Henrissat B."/>
            <person name="Kuo A."/>
            <person name="Liang C."/>
            <person name="Lipzen A."/>
            <person name="Lutzoni F."/>
            <person name="Magnuson J."/>
            <person name="Mondo S."/>
            <person name="Nolan M."/>
            <person name="Ohm R."/>
            <person name="Pangilinan J."/>
            <person name="Park H.-J."/>
            <person name="Ramirez L."/>
            <person name="Alfaro M."/>
            <person name="Sun H."/>
            <person name="Tritt A."/>
            <person name="Yoshinaga Y."/>
            <person name="Zwiers L.-H."/>
            <person name="Turgeon B."/>
            <person name="Goodwin S."/>
            <person name="Spatafora J."/>
            <person name="Crous P."/>
            <person name="Grigoriev I."/>
        </authorList>
    </citation>
    <scope>NUCLEOTIDE SEQUENCE</scope>
    <source>
        <strain evidence="3">ATCC 36951</strain>
    </source>
</reference>
<evidence type="ECO:0000256" key="1">
    <source>
        <dbReference type="ARBA" id="ARBA00022801"/>
    </source>
</evidence>
<accession>A0A6A6C7Q9</accession>
<sequence length="313" mass="34857">METVLRQIREETTTWGKGDDVKWRARYKSLYDDFPTDVKVVRDISYGPHERNILDVYVPKESSPQKPVVVYVHGGGFFSGDKAWSDKNYANVGCYYAKQGIVTVVISHRLVPHVQYPGGGEDIRAAREWIFNNIASEEYGNGSPEKVVLLGHSSGGAHIATDLYSAGDPSLPAKEPLHPPVAGVIYISVPFWFDPKNPTRMQMLRDYFGSDANDVWQPKTALGLFRQLPKNSPVLDSTKLPTYVGIVEWEIKPTADGNIWFLDAYRAKSKPAGTLPTFHVLKGHNHISNMLSIGTSDTAQAEHLLEFIRACVG</sequence>
<protein>
    <recommendedName>
        <fullName evidence="2">BD-FAE-like domain-containing protein</fullName>
    </recommendedName>
</protein>
<dbReference type="InterPro" id="IPR049492">
    <property type="entry name" value="BD-FAE-like_dom"/>
</dbReference>
<dbReference type="OrthoDB" id="433474at2759"/>
<dbReference type="InterPro" id="IPR029058">
    <property type="entry name" value="AB_hydrolase_fold"/>
</dbReference>
<dbReference type="EMBL" id="ML993619">
    <property type="protein sequence ID" value="KAF2161426.1"/>
    <property type="molecule type" value="Genomic_DNA"/>
</dbReference>
<evidence type="ECO:0000313" key="4">
    <source>
        <dbReference type="Proteomes" id="UP000799537"/>
    </source>
</evidence>
<evidence type="ECO:0000259" key="2">
    <source>
        <dbReference type="Pfam" id="PF20434"/>
    </source>
</evidence>
<gene>
    <name evidence="3" type="ORF">M409DRAFT_28157</name>
</gene>
<evidence type="ECO:0000313" key="3">
    <source>
        <dbReference type="EMBL" id="KAF2161426.1"/>
    </source>
</evidence>
<organism evidence="3 4">
    <name type="scientific">Zasmidium cellare ATCC 36951</name>
    <dbReference type="NCBI Taxonomy" id="1080233"/>
    <lineage>
        <taxon>Eukaryota</taxon>
        <taxon>Fungi</taxon>
        <taxon>Dikarya</taxon>
        <taxon>Ascomycota</taxon>
        <taxon>Pezizomycotina</taxon>
        <taxon>Dothideomycetes</taxon>
        <taxon>Dothideomycetidae</taxon>
        <taxon>Mycosphaerellales</taxon>
        <taxon>Mycosphaerellaceae</taxon>
        <taxon>Zasmidium</taxon>
    </lineage>
</organism>
<dbReference type="SUPFAM" id="SSF53474">
    <property type="entry name" value="alpha/beta-Hydrolases"/>
    <property type="match status" value="1"/>
</dbReference>
<dbReference type="Pfam" id="PF20434">
    <property type="entry name" value="BD-FAE"/>
    <property type="match status" value="1"/>
</dbReference>
<name>A0A6A6C7Q9_ZASCE</name>
<dbReference type="GO" id="GO:0016787">
    <property type="term" value="F:hydrolase activity"/>
    <property type="evidence" value="ECO:0007669"/>
    <property type="project" value="UniProtKB-KW"/>
</dbReference>
<keyword evidence="4" id="KW-1185">Reference proteome</keyword>
<dbReference type="InterPro" id="IPR050300">
    <property type="entry name" value="GDXG_lipolytic_enzyme"/>
</dbReference>
<proteinExistence type="predicted"/>